<dbReference type="Pfam" id="PF00990">
    <property type="entry name" value="GGDEF"/>
    <property type="match status" value="1"/>
</dbReference>
<dbReference type="Proteomes" id="UP000504844">
    <property type="component" value="Chromosome"/>
</dbReference>
<dbReference type="CDD" id="cd01949">
    <property type="entry name" value="GGDEF"/>
    <property type="match status" value="1"/>
</dbReference>
<comment type="catalytic activity">
    <reaction evidence="2">
        <text>2 GTP = 3',3'-c-di-GMP + 2 diphosphate</text>
        <dbReference type="Rhea" id="RHEA:24898"/>
        <dbReference type="ChEBI" id="CHEBI:33019"/>
        <dbReference type="ChEBI" id="CHEBI:37565"/>
        <dbReference type="ChEBI" id="CHEBI:58805"/>
        <dbReference type="EC" id="2.7.7.65"/>
    </reaction>
</comment>
<dbReference type="GO" id="GO:0043709">
    <property type="term" value="P:cell adhesion involved in single-species biofilm formation"/>
    <property type="evidence" value="ECO:0007669"/>
    <property type="project" value="TreeGrafter"/>
</dbReference>
<evidence type="ECO:0000256" key="1">
    <source>
        <dbReference type="ARBA" id="ARBA00012528"/>
    </source>
</evidence>
<dbReference type="GO" id="GO:0005886">
    <property type="term" value="C:plasma membrane"/>
    <property type="evidence" value="ECO:0007669"/>
    <property type="project" value="TreeGrafter"/>
</dbReference>
<dbReference type="RefSeq" id="WP_173532319.1">
    <property type="nucleotide sequence ID" value="NZ_CP054143.1"/>
</dbReference>
<dbReference type="EC" id="2.7.7.65" evidence="1"/>
<evidence type="ECO:0000259" key="4">
    <source>
        <dbReference type="PROSITE" id="PS50110"/>
    </source>
</evidence>
<dbReference type="SMART" id="SM00448">
    <property type="entry name" value="REC"/>
    <property type="match status" value="1"/>
</dbReference>
<dbReference type="InterPro" id="IPR043128">
    <property type="entry name" value="Rev_trsase/Diguanyl_cyclase"/>
</dbReference>
<dbReference type="PROSITE" id="PS50887">
    <property type="entry name" value="GGDEF"/>
    <property type="match status" value="1"/>
</dbReference>
<dbReference type="KEGG" id="dee:HQN60_03200"/>
<dbReference type="PROSITE" id="PS50110">
    <property type="entry name" value="RESPONSE_REGULATORY"/>
    <property type="match status" value="1"/>
</dbReference>
<dbReference type="AlphaFoldDB" id="A0A6M8SMB7"/>
<feature type="domain" description="Response regulatory" evidence="4">
    <location>
        <begin position="12"/>
        <end position="130"/>
    </location>
</feature>
<dbReference type="Gene3D" id="3.30.70.270">
    <property type="match status" value="1"/>
</dbReference>
<dbReference type="EMBL" id="CP054143">
    <property type="protein sequence ID" value="QKJ65811.1"/>
    <property type="molecule type" value="Genomic_DNA"/>
</dbReference>
<dbReference type="InterPro" id="IPR029787">
    <property type="entry name" value="Nucleotide_cyclase"/>
</dbReference>
<reference evidence="6 7" key="1">
    <citation type="submission" date="2020-05" db="EMBL/GenBank/DDBJ databases">
        <title>Complete genome sequence of Deefgea sp. D17.</title>
        <authorList>
            <person name="Bae J.-W."/>
            <person name="Han J.E."/>
        </authorList>
    </citation>
    <scope>NUCLEOTIDE SEQUENCE [LARGE SCALE GENOMIC DNA]</scope>
    <source>
        <strain evidence="6 7">D17</strain>
    </source>
</reference>
<gene>
    <name evidence="6" type="ORF">HQN60_03200</name>
</gene>
<dbReference type="InterPro" id="IPR050469">
    <property type="entry name" value="Diguanylate_Cyclase"/>
</dbReference>
<dbReference type="PANTHER" id="PTHR45138">
    <property type="entry name" value="REGULATORY COMPONENTS OF SENSORY TRANSDUCTION SYSTEM"/>
    <property type="match status" value="1"/>
</dbReference>
<evidence type="ECO:0000259" key="5">
    <source>
        <dbReference type="PROSITE" id="PS50887"/>
    </source>
</evidence>
<dbReference type="NCBIfam" id="TIGR00254">
    <property type="entry name" value="GGDEF"/>
    <property type="match status" value="1"/>
</dbReference>
<name>A0A6M8SMB7_9NEIS</name>
<dbReference type="SMART" id="SM00267">
    <property type="entry name" value="GGDEF"/>
    <property type="match status" value="1"/>
</dbReference>
<dbReference type="PANTHER" id="PTHR45138:SF9">
    <property type="entry name" value="DIGUANYLATE CYCLASE DGCM-RELATED"/>
    <property type="match status" value="1"/>
</dbReference>
<feature type="domain" description="GGDEF" evidence="5">
    <location>
        <begin position="179"/>
        <end position="311"/>
    </location>
</feature>
<dbReference type="GO" id="GO:0000160">
    <property type="term" value="P:phosphorelay signal transduction system"/>
    <property type="evidence" value="ECO:0007669"/>
    <property type="project" value="InterPro"/>
</dbReference>
<evidence type="ECO:0000256" key="2">
    <source>
        <dbReference type="ARBA" id="ARBA00034247"/>
    </source>
</evidence>
<evidence type="ECO:0000256" key="3">
    <source>
        <dbReference type="PROSITE-ProRule" id="PRU00169"/>
    </source>
</evidence>
<evidence type="ECO:0000313" key="6">
    <source>
        <dbReference type="EMBL" id="QKJ65811.1"/>
    </source>
</evidence>
<dbReference type="SUPFAM" id="SSF52172">
    <property type="entry name" value="CheY-like"/>
    <property type="match status" value="1"/>
</dbReference>
<keyword evidence="3" id="KW-0597">Phosphoprotein</keyword>
<dbReference type="InterPro" id="IPR000160">
    <property type="entry name" value="GGDEF_dom"/>
</dbReference>
<protein>
    <recommendedName>
        <fullName evidence="1">diguanylate cyclase</fullName>
        <ecNumber evidence="1">2.7.7.65</ecNumber>
    </recommendedName>
</protein>
<organism evidence="6 7">
    <name type="scientific">Deefgea piscis</name>
    <dbReference type="NCBI Taxonomy" id="2739061"/>
    <lineage>
        <taxon>Bacteria</taxon>
        <taxon>Pseudomonadati</taxon>
        <taxon>Pseudomonadota</taxon>
        <taxon>Betaproteobacteria</taxon>
        <taxon>Neisseriales</taxon>
        <taxon>Chitinibacteraceae</taxon>
        <taxon>Deefgea</taxon>
    </lineage>
</organism>
<accession>A0A6M8SMB7</accession>
<dbReference type="Gene3D" id="3.40.50.2300">
    <property type="match status" value="1"/>
</dbReference>
<dbReference type="GO" id="GO:1902201">
    <property type="term" value="P:negative regulation of bacterial-type flagellum-dependent cell motility"/>
    <property type="evidence" value="ECO:0007669"/>
    <property type="project" value="TreeGrafter"/>
</dbReference>
<evidence type="ECO:0000313" key="7">
    <source>
        <dbReference type="Proteomes" id="UP000504844"/>
    </source>
</evidence>
<dbReference type="GO" id="GO:0052621">
    <property type="term" value="F:diguanylate cyclase activity"/>
    <property type="evidence" value="ECO:0007669"/>
    <property type="project" value="UniProtKB-EC"/>
</dbReference>
<dbReference type="InterPro" id="IPR001789">
    <property type="entry name" value="Sig_transdc_resp-reg_receiver"/>
</dbReference>
<dbReference type="Pfam" id="PF00072">
    <property type="entry name" value="Response_reg"/>
    <property type="match status" value="1"/>
</dbReference>
<keyword evidence="7" id="KW-1185">Reference proteome</keyword>
<proteinExistence type="predicted"/>
<feature type="modified residue" description="4-aspartylphosphate" evidence="3">
    <location>
        <position position="61"/>
    </location>
</feature>
<sequence length="378" mass="41866">MIDSEELNPRPQILIVDDSRIVRATVRKHLSAHFDLFEAADGEAGWKLLLAEPKINLLISDLTMPELDGLGLLARVRSSGDAHLHYLPVIIISGEEDEATKLRCVECGANDFISKSTDRTEMLARVQANLELAAARQELAAARGMQVHSANDQLTGVASSYLLNLQLEQALAFALRHHSQVSVLLLEVNHFQLLTDKLGGRVCDQMLAMLAKLLESTLRKEDTLAHLTGALFAIISPATPLTEARIVAERLRLRVANARINYREQVLRVTASIAVANSWHDDEHSCERILQIAQDRLYATPIENHVFMPETTGVPHTPLIAEALVMLHKGMLTELRPHLRALLKNLQPLLAQANQDLALGWDLSQIDAAENPPHNDGY</sequence>
<dbReference type="InterPro" id="IPR011006">
    <property type="entry name" value="CheY-like_superfamily"/>
</dbReference>
<dbReference type="SUPFAM" id="SSF55073">
    <property type="entry name" value="Nucleotide cyclase"/>
    <property type="match status" value="1"/>
</dbReference>